<keyword evidence="2" id="KW-0858">Xylan degradation</keyword>
<dbReference type="GO" id="GO:0016798">
    <property type="term" value="F:hydrolase activity, acting on glycosyl bonds"/>
    <property type="evidence" value="ECO:0007669"/>
    <property type="project" value="UniProtKB-KW"/>
</dbReference>
<feature type="domain" description="NodB homology" evidence="1">
    <location>
        <begin position="43"/>
        <end position="225"/>
    </location>
</feature>
<reference evidence="2 3" key="1">
    <citation type="submission" date="2019-02" db="EMBL/GenBank/DDBJ databases">
        <title>Deep-cultivation of Planctomycetes and their phenomic and genomic characterization uncovers novel biology.</title>
        <authorList>
            <person name="Wiegand S."/>
            <person name="Jogler M."/>
            <person name="Boedeker C."/>
            <person name="Pinto D."/>
            <person name="Vollmers J."/>
            <person name="Rivas-Marin E."/>
            <person name="Kohn T."/>
            <person name="Peeters S.H."/>
            <person name="Heuer A."/>
            <person name="Rast P."/>
            <person name="Oberbeckmann S."/>
            <person name="Bunk B."/>
            <person name="Jeske O."/>
            <person name="Meyerdierks A."/>
            <person name="Storesund J.E."/>
            <person name="Kallscheuer N."/>
            <person name="Luecker S."/>
            <person name="Lage O.M."/>
            <person name="Pohl T."/>
            <person name="Merkel B.J."/>
            <person name="Hornburger P."/>
            <person name="Mueller R.-W."/>
            <person name="Bruemmer F."/>
            <person name="Labrenz M."/>
            <person name="Spormann A.M."/>
            <person name="Op den Camp H."/>
            <person name="Overmann J."/>
            <person name="Amann R."/>
            <person name="Jetten M.S.M."/>
            <person name="Mascher T."/>
            <person name="Medema M.H."/>
            <person name="Devos D.P."/>
            <person name="Kaster A.-K."/>
            <person name="Ovreas L."/>
            <person name="Rohde M."/>
            <person name="Galperin M.Y."/>
            <person name="Jogler C."/>
        </authorList>
    </citation>
    <scope>NUCLEOTIDE SEQUENCE [LARGE SCALE GENOMIC DNA]</scope>
    <source>
        <strain evidence="2 3">Poly30</strain>
    </source>
</reference>
<proteinExistence type="predicted"/>
<keyword evidence="2" id="KW-0119">Carbohydrate metabolism</keyword>
<accession>A0A518EVU1</accession>
<dbReference type="PANTHER" id="PTHR10587:SF137">
    <property type="entry name" value="4-DEOXY-4-FORMAMIDO-L-ARABINOSE-PHOSPHOUNDECAPRENOL DEFORMYLASE ARND-RELATED"/>
    <property type="match status" value="1"/>
</dbReference>
<keyword evidence="2" id="KW-0378">Hydrolase</keyword>
<keyword evidence="3" id="KW-1185">Reference proteome</keyword>
<dbReference type="RefSeq" id="WP_145200440.1">
    <property type="nucleotide sequence ID" value="NZ_CP036434.1"/>
</dbReference>
<dbReference type="AlphaFoldDB" id="A0A518EVU1"/>
<name>A0A518EVU1_9BACT</name>
<dbReference type="OrthoDB" id="62208at2"/>
<evidence type="ECO:0000313" key="2">
    <source>
        <dbReference type="EMBL" id="QDV08209.1"/>
    </source>
</evidence>
<protein>
    <submittedName>
        <fullName evidence="2">Bifunctional xylanase/deacetylase</fullName>
    </submittedName>
</protein>
<dbReference type="PANTHER" id="PTHR10587">
    <property type="entry name" value="GLYCOSYL TRANSFERASE-RELATED"/>
    <property type="match status" value="1"/>
</dbReference>
<keyword evidence="2" id="KW-0624">Polysaccharide degradation</keyword>
<dbReference type="SUPFAM" id="SSF88713">
    <property type="entry name" value="Glycoside hydrolase/deacetylase"/>
    <property type="match status" value="1"/>
</dbReference>
<dbReference type="Gene3D" id="3.20.20.370">
    <property type="entry name" value="Glycoside hydrolase/deacetylase"/>
    <property type="match status" value="1"/>
</dbReference>
<dbReference type="EMBL" id="CP036434">
    <property type="protein sequence ID" value="QDV08209.1"/>
    <property type="molecule type" value="Genomic_DNA"/>
</dbReference>
<dbReference type="InterPro" id="IPR002509">
    <property type="entry name" value="NODB_dom"/>
</dbReference>
<dbReference type="GO" id="GO:0045493">
    <property type="term" value="P:xylan catabolic process"/>
    <property type="evidence" value="ECO:0007669"/>
    <property type="project" value="UniProtKB-KW"/>
</dbReference>
<sequence length="239" mass="26174">MDPVTTTLGAAGLALSAAASYLSPAAWKPLSIRQLGARCRSQRVLVLTYDDGPGPAVTTALLDLLREFDAPATFFVSGERVPLHRDVATKLVRQGHEVGCHGYHHLHAWKNWPGPLRDDFARGCAAAVTCGASDPISFRPPFGKLVFPTWLYSRHRGTRLAWWTHDSGDSFAELPARSPALDLLDEGGGVALLHDLDRSAPRNEFVLETTRALLEGAREKGLRVVRFRDLFEARDDASP</sequence>
<gene>
    <name evidence="2" type="ORF">Poly30_37450</name>
</gene>
<dbReference type="Pfam" id="PF01522">
    <property type="entry name" value="Polysacc_deac_1"/>
    <property type="match status" value="1"/>
</dbReference>
<keyword evidence="2" id="KW-0326">Glycosidase</keyword>
<dbReference type="Proteomes" id="UP000320390">
    <property type="component" value="Chromosome"/>
</dbReference>
<organism evidence="2 3">
    <name type="scientific">Saltatorellus ferox</name>
    <dbReference type="NCBI Taxonomy" id="2528018"/>
    <lineage>
        <taxon>Bacteria</taxon>
        <taxon>Pseudomonadati</taxon>
        <taxon>Planctomycetota</taxon>
        <taxon>Planctomycetia</taxon>
        <taxon>Planctomycetia incertae sedis</taxon>
        <taxon>Saltatorellus</taxon>
    </lineage>
</organism>
<dbReference type="InterPro" id="IPR050248">
    <property type="entry name" value="Polysacc_deacetylase_ArnD"/>
</dbReference>
<dbReference type="InterPro" id="IPR011330">
    <property type="entry name" value="Glyco_hydro/deAcase_b/a-brl"/>
</dbReference>
<evidence type="ECO:0000313" key="3">
    <source>
        <dbReference type="Proteomes" id="UP000320390"/>
    </source>
</evidence>
<evidence type="ECO:0000259" key="1">
    <source>
        <dbReference type="PROSITE" id="PS51677"/>
    </source>
</evidence>
<dbReference type="GO" id="GO:0016810">
    <property type="term" value="F:hydrolase activity, acting on carbon-nitrogen (but not peptide) bonds"/>
    <property type="evidence" value="ECO:0007669"/>
    <property type="project" value="InterPro"/>
</dbReference>
<dbReference type="PROSITE" id="PS51677">
    <property type="entry name" value="NODB"/>
    <property type="match status" value="1"/>
</dbReference>